<dbReference type="EMBL" id="NHSD01000289">
    <property type="protein sequence ID" value="MBK5928115.1"/>
    <property type="molecule type" value="Genomic_DNA"/>
</dbReference>
<sequence>MSVAAETLALRGLDAPVTLRIDRWGIPHIRAGSLHDLFFAQGANAARDRLWQIDLWRKRGLGLLAADFGPGYLMQDRAARLFLYRGDMDAEWAAYGPDGRAICTAFAAGINAWIDAVEDGRAPLPPEFARMDTRPARWAPEDVVRIRTHCLVRNALSEEARAAVLAAAGPEVDGLRARLDPPVPAAEWDLGAGPLPDGALDVLRLATAPVSFAPERLAAPLCEAHRWSRVDADKAVVAHPQAFPDGSNNWAVACQRTATGRPVMASDPHRAHSLPGLRYLVHLTAPGIDVIGAGEPSSPGVMAGHNGTGAFSLTIFCADQEDVFVHDIDPEDPDRHAWKGGRAPIETVEEAIPVRGHPDQTVRLRFTRQGPVVHEGAGRAIAIRTVLTEAGAAPYMAALQGMRARDLAGFRAAMAGWVAPTVSQVWADTGGTIAWMAAGRVPQRHGWRGLVPMPGDGRFDWDGAIPPGDLPLRVNPPEGFVHSANEMNLPADWPHDRAPVGYEWHGDGRATRIADVLGAAQGHTLADSAALQGDVASGVAARLVALLPDADDPATALLKGWDGRIAADSGAALLFELWLSAHLKPAVLRAGADGDPALAAPLAARLAARLAPGDIAAIVAALEGDGPPPGALASPGGRRRVLTRTLAAAWDDAVARQGPDPDAWAWGRLHVGHFPHPLGVAGWDVGPLPTGGGATTVMMAAYEARGDFRVRNGASVRLVIDVGGWDNSLCINAPGQSGVPGSAHYADLAPIWAAGGHVPLLYSVAAVEAATRSVLTLVPG</sequence>
<keyword evidence="7" id="KW-1185">Reference proteome</keyword>
<reference evidence="6" key="1">
    <citation type="submission" date="2017-05" db="EMBL/GenBank/DDBJ databases">
        <authorList>
            <person name="Imhoff J.F."/>
            <person name="Rahn T."/>
            <person name="Kuenzel S."/>
            <person name="Neulinger S.C."/>
        </authorList>
    </citation>
    <scope>NUCLEOTIDE SEQUENCE</scope>
    <source>
        <strain evidence="6">LMG 28126</strain>
    </source>
</reference>
<evidence type="ECO:0000256" key="3">
    <source>
        <dbReference type="ARBA" id="ARBA00023145"/>
    </source>
</evidence>
<keyword evidence="3" id="KW-0865">Zymogen</keyword>
<organism evidence="6 7">
    <name type="scientific">Rhodobaculum claviforme</name>
    <dbReference type="NCBI Taxonomy" id="1549854"/>
    <lineage>
        <taxon>Bacteria</taxon>
        <taxon>Pseudomonadati</taxon>
        <taxon>Pseudomonadota</taxon>
        <taxon>Alphaproteobacteria</taxon>
        <taxon>Rhodobacterales</taxon>
        <taxon>Paracoccaceae</taxon>
        <taxon>Rhodobaculum</taxon>
    </lineage>
</organism>
<protein>
    <submittedName>
        <fullName evidence="6">Penicillin acylase</fullName>
    </submittedName>
</protein>
<comment type="cofactor">
    <cofactor evidence="5">
        <name>Ca(2+)</name>
        <dbReference type="ChEBI" id="CHEBI:29108"/>
    </cofactor>
    <text evidence="5">Binds 1 Ca(2+) ion per dimer.</text>
</comment>
<proteinExistence type="inferred from homology"/>
<dbReference type="Gene3D" id="3.60.20.10">
    <property type="entry name" value="Glutamine Phosphoribosylpyrophosphate, subunit 1, domain 1"/>
    <property type="match status" value="1"/>
</dbReference>
<name>A0A934TL19_9RHOB</name>
<dbReference type="Proteomes" id="UP000706333">
    <property type="component" value="Unassembled WGS sequence"/>
</dbReference>
<feature type="active site" description="Nucleophile" evidence="4">
    <location>
        <position position="247"/>
    </location>
</feature>
<accession>A0A934TL19</accession>
<dbReference type="SUPFAM" id="SSF56235">
    <property type="entry name" value="N-terminal nucleophile aminohydrolases (Ntn hydrolases)"/>
    <property type="match status" value="1"/>
</dbReference>
<reference evidence="6" key="2">
    <citation type="journal article" date="2020" name="Microorganisms">
        <title>Osmotic Adaptation and Compatible Solute Biosynthesis of Phototrophic Bacteria as Revealed from Genome Analyses.</title>
        <authorList>
            <person name="Imhoff J.F."/>
            <person name="Rahn T."/>
            <person name="Kunzel S."/>
            <person name="Keller A."/>
            <person name="Neulinger S.C."/>
        </authorList>
    </citation>
    <scope>NUCLEOTIDE SEQUENCE</scope>
    <source>
        <strain evidence="6">LMG 28126</strain>
    </source>
</reference>
<feature type="binding site" evidence="5">
    <location>
        <position position="159"/>
    </location>
    <ligand>
        <name>Ca(2+)</name>
        <dbReference type="ChEBI" id="CHEBI:29108"/>
    </ligand>
</feature>
<dbReference type="InterPro" id="IPR029055">
    <property type="entry name" value="Ntn_hydrolases_N"/>
</dbReference>
<gene>
    <name evidence="6" type="ORF">CCR87_12380</name>
</gene>
<evidence type="ECO:0000313" key="7">
    <source>
        <dbReference type="Proteomes" id="UP000706333"/>
    </source>
</evidence>
<dbReference type="RefSeq" id="WP_201157865.1">
    <property type="nucleotide sequence ID" value="NZ_NHSD01000289.1"/>
</dbReference>
<evidence type="ECO:0000256" key="2">
    <source>
        <dbReference type="ARBA" id="ARBA00022801"/>
    </source>
</evidence>
<dbReference type="PIRSF" id="PIRSF001227">
    <property type="entry name" value="Pen_acylase"/>
    <property type="match status" value="1"/>
</dbReference>
<dbReference type="InterPro" id="IPR043146">
    <property type="entry name" value="Penicillin_amidase_N_B-knob"/>
</dbReference>
<keyword evidence="5" id="KW-0106">Calcium</keyword>
<evidence type="ECO:0000256" key="5">
    <source>
        <dbReference type="PIRSR" id="PIRSR001227-2"/>
    </source>
</evidence>
<dbReference type="Gene3D" id="1.10.439.10">
    <property type="entry name" value="Penicillin Amidohydrolase, domain 1"/>
    <property type="match status" value="1"/>
</dbReference>
<dbReference type="Pfam" id="PF01804">
    <property type="entry name" value="Penicil_amidase"/>
    <property type="match status" value="1"/>
</dbReference>
<dbReference type="PANTHER" id="PTHR34218:SF4">
    <property type="entry name" value="ACYL-HOMOSERINE LACTONE ACYLASE QUIP"/>
    <property type="match status" value="1"/>
</dbReference>
<dbReference type="InterPro" id="IPR002692">
    <property type="entry name" value="S45"/>
</dbReference>
<dbReference type="AlphaFoldDB" id="A0A934TL19"/>
<dbReference type="InterPro" id="IPR023343">
    <property type="entry name" value="Penicillin_amidase_dom1"/>
</dbReference>
<feature type="binding site" evidence="5">
    <location>
        <position position="496"/>
    </location>
    <ligand>
        <name>Ca(2+)</name>
        <dbReference type="ChEBI" id="CHEBI:29108"/>
    </ligand>
</feature>
<dbReference type="InterPro" id="IPR043147">
    <property type="entry name" value="Penicillin_amidase_A-knob"/>
</dbReference>
<dbReference type="PANTHER" id="PTHR34218">
    <property type="entry name" value="PEPTIDASE S45 PENICILLIN AMIDASE"/>
    <property type="match status" value="1"/>
</dbReference>
<dbReference type="GO" id="GO:0017000">
    <property type="term" value="P:antibiotic biosynthetic process"/>
    <property type="evidence" value="ECO:0007669"/>
    <property type="project" value="InterPro"/>
</dbReference>
<dbReference type="Gene3D" id="2.30.120.10">
    <property type="match status" value="1"/>
</dbReference>
<comment type="similarity">
    <text evidence="1">Belongs to the peptidase S45 family.</text>
</comment>
<dbReference type="GO" id="GO:0016811">
    <property type="term" value="F:hydrolase activity, acting on carbon-nitrogen (but not peptide) bonds, in linear amides"/>
    <property type="evidence" value="ECO:0007669"/>
    <property type="project" value="InterPro"/>
</dbReference>
<dbReference type="Gene3D" id="1.10.1400.10">
    <property type="match status" value="1"/>
</dbReference>
<keyword evidence="2" id="KW-0378">Hydrolase</keyword>
<dbReference type="GO" id="GO:0046872">
    <property type="term" value="F:metal ion binding"/>
    <property type="evidence" value="ECO:0007669"/>
    <property type="project" value="UniProtKB-KW"/>
</dbReference>
<feature type="binding site" evidence="5">
    <location>
        <position position="322"/>
    </location>
    <ligand>
        <name>Ca(2+)</name>
        <dbReference type="ChEBI" id="CHEBI:29108"/>
    </ligand>
</feature>
<keyword evidence="5" id="KW-0479">Metal-binding</keyword>
<feature type="binding site" evidence="5">
    <location>
        <position position="319"/>
    </location>
    <ligand>
        <name>Ca(2+)</name>
        <dbReference type="ChEBI" id="CHEBI:29108"/>
    </ligand>
</feature>
<evidence type="ECO:0000256" key="4">
    <source>
        <dbReference type="PIRSR" id="PIRSR001227-1"/>
    </source>
</evidence>
<evidence type="ECO:0000256" key="1">
    <source>
        <dbReference type="ARBA" id="ARBA00006586"/>
    </source>
</evidence>
<dbReference type="CDD" id="cd03747">
    <property type="entry name" value="Ntn_PGA_like"/>
    <property type="match status" value="1"/>
</dbReference>
<comment type="caution">
    <text evidence="6">The sequence shown here is derived from an EMBL/GenBank/DDBJ whole genome shotgun (WGS) entry which is preliminary data.</text>
</comment>
<dbReference type="InterPro" id="IPR014395">
    <property type="entry name" value="Pen/GL7ACA/AHL_acylase"/>
</dbReference>
<evidence type="ECO:0000313" key="6">
    <source>
        <dbReference type="EMBL" id="MBK5928115.1"/>
    </source>
</evidence>